<sequence length="52" mass="6261">MLIVFYPPRELPLAIFPQRNERLSCHSKETRTSSSNQLIRVEPWWFGRRICT</sequence>
<evidence type="ECO:0000313" key="1">
    <source>
        <dbReference type="EMBL" id="KAJ8026636.1"/>
    </source>
</evidence>
<keyword evidence="2" id="KW-1185">Reference proteome</keyword>
<accession>A0A9Q0YRW5</accession>
<protein>
    <submittedName>
        <fullName evidence="1">Uncharacterized protein</fullName>
    </submittedName>
</protein>
<dbReference type="AlphaFoldDB" id="A0A9Q0YRW5"/>
<dbReference type="EMBL" id="JAIZAY010000016">
    <property type="protein sequence ID" value="KAJ8026636.1"/>
    <property type="molecule type" value="Genomic_DNA"/>
</dbReference>
<proteinExistence type="predicted"/>
<organism evidence="1 2">
    <name type="scientific">Holothuria leucospilota</name>
    <name type="common">Black long sea cucumber</name>
    <name type="synonym">Mertensiothuria leucospilota</name>
    <dbReference type="NCBI Taxonomy" id="206669"/>
    <lineage>
        <taxon>Eukaryota</taxon>
        <taxon>Metazoa</taxon>
        <taxon>Echinodermata</taxon>
        <taxon>Eleutherozoa</taxon>
        <taxon>Echinozoa</taxon>
        <taxon>Holothuroidea</taxon>
        <taxon>Aspidochirotacea</taxon>
        <taxon>Aspidochirotida</taxon>
        <taxon>Holothuriidae</taxon>
        <taxon>Holothuria</taxon>
    </lineage>
</organism>
<reference evidence="1" key="1">
    <citation type="submission" date="2021-10" db="EMBL/GenBank/DDBJ databases">
        <title>Tropical sea cucumber genome reveals ecological adaptation and Cuvierian tubules defense mechanism.</title>
        <authorList>
            <person name="Chen T."/>
        </authorList>
    </citation>
    <scope>NUCLEOTIDE SEQUENCE</scope>
    <source>
        <strain evidence="1">Nanhai2018</strain>
        <tissue evidence="1">Muscle</tissue>
    </source>
</reference>
<dbReference type="Proteomes" id="UP001152320">
    <property type="component" value="Chromosome 16"/>
</dbReference>
<comment type="caution">
    <text evidence="1">The sequence shown here is derived from an EMBL/GenBank/DDBJ whole genome shotgun (WGS) entry which is preliminary data.</text>
</comment>
<evidence type="ECO:0000313" key="2">
    <source>
        <dbReference type="Proteomes" id="UP001152320"/>
    </source>
</evidence>
<gene>
    <name evidence="1" type="ORF">HOLleu_31529</name>
</gene>
<name>A0A9Q0YRW5_HOLLE</name>